<proteinExistence type="predicted"/>
<dbReference type="PANTHER" id="PTHR31973:SF187">
    <property type="entry name" value="MUTATOR TRANSPOSASE MUDRA PROTEIN"/>
    <property type="match status" value="1"/>
</dbReference>
<accession>A0AAW2CDL5</accession>
<reference evidence="2 3" key="1">
    <citation type="submission" date="2024-01" db="EMBL/GenBank/DDBJ databases">
        <title>A telomere-to-telomere, gap-free genome of sweet tea (Lithocarpus litseifolius).</title>
        <authorList>
            <person name="Zhou J."/>
        </authorList>
    </citation>
    <scope>NUCLEOTIDE SEQUENCE [LARGE SCALE GENOMIC DNA]</scope>
    <source>
        <strain evidence="2">Zhou-2022a</strain>
        <tissue evidence="2">Leaf</tissue>
    </source>
</reference>
<name>A0AAW2CDL5_9ROSI</name>
<dbReference type="EMBL" id="JAZDWU010000007">
    <property type="protein sequence ID" value="KAK9995387.1"/>
    <property type="molecule type" value="Genomic_DNA"/>
</dbReference>
<protein>
    <recommendedName>
        <fullName evidence="1">MULE transposase domain-containing protein</fullName>
    </recommendedName>
</protein>
<evidence type="ECO:0000259" key="1">
    <source>
        <dbReference type="Pfam" id="PF10551"/>
    </source>
</evidence>
<keyword evidence="3" id="KW-1185">Reference proteome</keyword>
<evidence type="ECO:0000313" key="3">
    <source>
        <dbReference type="Proteomes" id="UP001459277"/>
    </source>
</evidence>
<organism evidence="2 3">
    <name type="scientific">Lithocarpus litseifolius</name>
    <dbReference type="NCBI Taxonomy" id="425828"/>
    <lineage>
        <taxon>Eukaryota</taxon>
        <taxon>Viridiplantae</taxon>
        <taxon>Streptophyta</taxon>
        <taxon>Embryophyta</taxon>
        <taxon>Tracheophyta</taxon>
        <taxon>Spermatophyta</taxon>
        <taxon>Magnoliopsida</taxon>
        <taxon>eudicotyledons</taxon>
        <taxon>Gunneridae</taxon>
        <taxon>Pentapetalae</taxon>
        <taxon>rosids</taxon>
        <taxon>fabids</taxon>
        <taxon>Fagales</taxon>
        <taxon>Fagaceae</taxon>
        <taxon>Lithocarpus</taxon>
    </lineage>
</organism>
<gene>
    <name evidence="2" type="ORF">SO802_020073</name>
</gene>
<dbReference type="InterPro" id="IPR018289">
    <property type="entry name" value="MULE_transposase_dom"/>
</dbReference>
<feature type="domain" description="MULE transposase" evidence="1">
    <location>
        <begin position="133"/>
        <end position="228"/>
    </location>
</feature>
<dbReference type="Pfam" id="PF10551">
    <property type="entry name" value="MULE"/>
    <property type="match status" value="1"/>
</dbReference>
<dbReference type="PANTHER" id="PTHR31973">
    <property type="entry name" value="POLYPROTEIN, PUTATIVE-RELATED"/>
    <property type="match status" value="1"/>
</dbReference>
<evidence type="ECO:0000313" key="2">
    <source>
        <dbReference type="EMBL" id="KAK9995387.1"/>
    </source>
</evidence>
<sequence length="268" mass="30591">MQKISVDLSISQVYRSRKAARGLITTNEEAHYGLLRDYAEMIMRTDVGSKVILQIEMENENAETKFKRIYIRYNAQKVGFLGGCRSFVGLDGCHLKGRFVGQLLSTTAKDGNDNTFPVAMAVVKQENKDRPFVGLDGCHLKGRFVGQLLSTTAKDGNDNTFPVAMAVVKQENKDSWIWFLEQFTDDIGRLEKLNLVFISDRQKGLLPAIETLFPTMEHRYCVKHIYNNFKVNHKSMELKSVLWRCAGTTSAREFERRIDHLKSLDEEA</sequence>
<dbReference type="Proteomes" id="UP001459277">
    <property type="component" value="Unassembled WGS sequence"/>
</dbReference>
<comment type="caution">
    <text evidence="2">The sequence shown here is derived from an EMBL/GenBank/DDBJ whole genome shotgun (WGS) entry which is preliminary data.</text>
</comment>
<dbReference type="AlphaFoldDB" id="A0AAW2CDL5"/>